<evidence type="ECO:0000256" key="1">
    <source>
        <dbReference type="SAM" id="Phobius"/>
    </source>
</evidence>
<organism evidence="2 3">
    <name type="scientific">Candidatus Prevotella avicola</name>
    <dbReference type="NCBI Taxonomy" id="2838738"/>
    <lineage>
        <taxon>Bacteria</taxon>
        <taxon>Pseudomonadati</taxon>
        <taxon>Bacteroidota</taxon>
        <taxon>Bacteroidia</taxon>
        <taxon>Bacteroidales</taxon>
        <taxon>Prevotellaceae</taxon>
        <taxon>Prevotella</taxon>
    </lineage>
</organism>
<accession>A0A9D2JWB9</accession>
<keyword evidence="1" id="KW-0812">Transmembrane</keyword>
<evidence type="ECO:0000313" key="2">
    <source>
        <dbReference type="EMBL" id="HIZ68977.1"/>
    </source>
</evidence>
<dbReference type="EMBL" id="DXBE01000029">
    <property type="protein sequence ID" value="HIZ68977.1"/>
    <property type="molecule type" value="Genomic_DNA"/>
</dbReference>
<evidence type="ECO:0000313" key="3">
    <source>
        <dbReference type="Proteomes" id="UP000824055"/>
    </source>
</evidence>
<sequence length="95" mass="10775">MTTANIIIAIGVVGVLAIVVSVYLHKKHIHYHEDDLKQAIDEYFDKLGEDTANEQAIWQMIQKRYNCSRKDTLYLVGLARKRGFITQAGGKVKRG</sequence>
<dbReference type="Proteomes" id="UP000824055">
    <property type="component" value="Unassembled WGS sequence"/>
</dbReference>
<gene>
    <name evidence="2" type="ORF">H9966_03695</name>
</gene>
<proteinExistence type="predicted"/>
<name>A0A9D2JWB9_9BACT</name>
<keyword evidence="1" id="KW-1133">Transmembrane helix</keyword>
<reference evidence="2" key="1">
    <citation type="journal article" date="2021" name="PeerJ">
        <title>Extensive microbial diversity within the chicken gut microbiome revealed by metagenomics and culture.</title>
        <authorList>
            <person name="Gilroy R."/>
            <person name="Ravi A."/>
            <person name="Getino M."/>
            <person name="Pursley I."/>
            <person name="Horton D.L."/>
            <person name="Alikhan N.F."/>
            <person name="Baker D."/>
            <person name="Gharbi K."/>
            <person name="Hall N."/>
            <person name="Watson M."/>
            <person name="Adriaenssens E.M."/>
            <person name="Foster-Nyarko E."/>
            <person name="Jarju S."/>
            <person name="Secka A."/>
            <person name="Antonio M."/>
            <person name="Oren A."/>
            <person name="Chaudhuri R.R."/>
            <person name="La Ragione R."/>
            <person name="Hildebrand F."/>
            <person name="Pallen M.J."/>
        </authorList>
    </citation>
    <scope>NUCLEOTIDE SEQUENCE</scope>
    <source>
        <strain evidence="2">ChiHecec3B27-8219</strain>
    </source>
</reference>
<keyword evidence="1" id="KW-0472">Membrane</keyword>
<protein>
    <submittedName>
        <fullName evidence="2">Uncharacterized protein</fullName>
    </submittedName>
</protein>
<feature type="transmembrane region" description="Helical" evidence="1">
    <location>
        <begin position="6"/>
        <end position="24"/>
    </location>
</feature>
<comment type="caution">
    <text evidence="2">The sequence shown here is derived from an EMBL/GenBank/DDBJ whole genome shotgun (WGS) entry which is preliminary data.</text>
</comment>
<dbReference type="AlphaFoldDB" id="A0A9D2JWB9"/>
<reference evidence="2" key="2">
    <citation type="submission" date="2021-04" db="EMBL/GenBank/DDBJ databases">
        <authorList>
            <person name="Gilroy R."/>
        </authorList>
    </citation>
    <scope>NUCLEOTIDE SEQUENCE</scope>
    <source>
        <strain evidence="2">ChiHecec3B27-8219</strain>
    </source>
</reference>